<organism evidence="2 3">
    <name type="scientific">Ampelomyces quisqualis</name>
    <name type="common">Powdery mildew agent</name>
    <dbReference type="NCBI Taxonomy" id="50730"/>
    <lineage>
        <taxon>Eukaryota</taxon>
        <taxon>Fungi</taxon>
        <taxon>Dikarya</taxon>
        <taxon>Ascomycota</taxon>
        <taxon>Pezizomycotina</taxon>
        <taxon>Dothideomycetes</taxon>
        <taxon>Pleosporomycetidae</taxon>
        <taxon>Pleosporales</taxon>
        <taxon>Pleosporineae</taxon>
        <taxon>Phaeosphaeriaceae</taxon>
        <taxon>Ampelomyces</taxon>
    </lineage>
</organism>
<gene>
    <name evidence="2" type="ORF">BDU57DRAFT_445928</name>
</gene>
<evidence type="ECO:0000313" key="2">
    <source>
        <dbReference type="EMBL" id="KAF1917972.1"/>
    </source>
</evidence>
<protein>
    <submittedName>
        <fullName evidence="2">Uncharacterized protein</fullName>
    </submittedName>
</protein>
<feature type="compositionally biased region" description="Low complexity" evidence="1">
    <location>
        <begin position="153"/>
        <end position="165"/>
    </location>
</feature>
<accession>A0A6A5QRG6</accession>
<dbReference type="AlphaFoldDB" id="A0A6A5QRG6"/>
<proteinExistence type="predicted"/>
<dbReference type="OrthoDB" id="3796651at2759"/>
<name>A0A6A5QRG6_AMPQU</name>
<sequence length="186" mass="19768">MAVLERVRQEHGNPVLSDEEKRMWRQVRRGVEYALGKSKGRMPREVESRVKYVCEKVGKGTWGLVMDGAREGEGNGKGEAARANDDAARVYGGGLGAHHGGVQRGVIAPPNSPGVGHEMPFLGVAQRCGAPVQQFAQSHAAPQMGYIPPPPQQQQQQPIGAGYAQTQSVGGRGAGGYPQSMGGSWV</sequence>
<reference evidence="2" key="1">
    <citation type="journal article" date="2020" name="Stud. Mycol.">
        <title>101 Dothideomycetes genomes: a test case for predicting lifestyles and emergence of pathogens.</title>
        <authorList>
            <person name="Haridas S."/>
            <person name="Albert R."/>
            <person name="Binder M."/>
            <person name="Bloem J."/>
            <person name="Labutti K."/>
            <person name="Salamov A."/>
            <person name="Andreopoulos B."/>
            <person name="Baker S."/>
            <person name="Barry K."/>
            <person name="Bills G."/>
            <person name="Bluhm B."/>
            <person name="Cannon C."/>
            <person name="Castanera R."/>
            <person name="Culley D."/>
            <person name="Daum C."/>
            <person name="Ezra D."/>
            <person name="Gonzalez J."/>
            <person name="Henrissat B."/>
            <person name="Kuo A."/>
            <person name="Liang C."/>
            <person name="Lipzen A."/>
            <person name="Lutzoni F."/>
            <person name="Magnuson J."/>
            <person name="Mondo S."/>
            <person name="Nolan M."/>
            <person name="Ohm R."/>
            <person name="Pangilinan J."/>
            <person name="Park H.-J."/>
            <person name="Ramirez L."/>
            <person name="Alfaro M."/>
            <person name="Sun H."/>
            <person name="Tritt A."/>
            <person name="Yoshinaga Y."/>
            <person name="Zwiers L.-H."/>
            <person name="Turgeon B."/>
            <person name="Goodwin S."/>
            <person name="Spatafora J."/>
            <person name="Crous P."/>
            <person name="Grigoriev I."/>
        </authorList>
    </citation>
    <scope>NUCLEOTIDE SEQUENCE</scope>
    <source>
        <strain evidence="2">HMLAC05119</strain>
    </source>
</reference>
<keyword evidence="3" id="KW-1185">Reference proteome</keyword>
<evidence type="ECO:0000256" key="1">
    <source>
        <dbReference type="SAM" id="MobiDB-lite"/>
    </source>
</evidence>
<dbReference type="EMBL" id="ML979134">
    <property type="protein sequence ID" value="KAF1917972.1"/>
    <property type="molecule type" value="Genomic_DNA"/>
</dbReference>
<evidence type="ECO:0000313" key="3">
    <source>
        <dbReference type="Proteomes" id="UP000800096"/>
    </source>
</evidence>
<dbReference type="Proteomes" id="UP000800096">
    <property type="component" value="Unassembled WGS sequence"/>
</dbReference>
<feature type="region of interest" description="Disordered" evidence="1">
    <location>
        <begin position="148"/>
        <end position="186"/>
    </location>
</feature>